<dbReference type="EMBL" id="DAARMD010000023">
    <property type="protein sequence ID" value="HAE2991950.1"/>
    <property type="molecule type" value="Genomic_DNA"/>
</dbReference>
<evidence type="ECO:0000313" key="2">
    <source>
        <dbReference type="EMBL" id="HAE2991950.1"/>
    </source>
</evidence>
<dbReference type="EMBL" id="DAARJT010000004">
    <property type="protein sequence ID" value="HAE2715504.1"/>
    <property type="molecule type" value="Genomic_DNA"/>
</dbReference>
<reference evidence="3" key="2">
    <citation type="submission" date="2018-07" db="EMBL/GenBank/DDBJ databases">
        <authorList>
            <consortium name="NCBI Pathogen Detection Project"/>
        </authorList>
    </citation>
    <scope>NUCLEOTIDE SEQUENCE</scope>
    <source>
        <strain evidence="1">151-85</strain>
        <strain evidence="2">313-87</strain>
        <strain evidence="3">464-85</strain>
    </source>
</reference>
<accession>A0A737SAK4</accession>
<sequence>MEQRIKPLTLAQIQYSAKSEIFVFLTLAQIHMARCNICCRKCEKLECGCNLTCHLT</sequence>
<evidence type="ECO:0000313" key="1">
    <source>
        <dbReference type="EMBL" id="HAE2715504.1"/>
    </source>
</evidence>
<dbReference type="AlphaFoldDB" id="A0A737SAK4"/>
<gene>
    <name evidence="2" type="ORF">GNC47_004045</name>
    <name evidence="1" type="ORF">GND17_001476</name>
    <name evidence="3" type="ORF">GND55_001366</name>
</gene>
<evidence type="ECO:0000313" key="3">
    <source>
        <dbReference type="EMBL" id="HAE8502642.1"/>
    </source>
</evidence>
<name>A0A737SAK4_SALER</name>
<reference evidence="3" key="1">
    <citation type="journal article" date="2018" name="Genome Biol.">
        <title>SKESA: strategic k-mer extension for scrupulous assemblies.</title>
        <authorList>
            <person name="Souvorov A."/>
            <person name="Agarwala R."/>
            <person name="Lipman D.J."/>
        </authorList>
    </citation>
    <scope>NUCLEOTIDE SEQUENCE</scope>
    <source>
        <strain evidence="1">151-85</strain>
        <strain evidence="2">313-87</strain>
        <strain evidence="3">464-85</strain>
    </source>
</reference>
<dbReference type="EMBL" id="DAATFF010000004">
    <property type="protein sequence ID" value="HAE8502642.1"/>
    <property type="molecule type" value="Genomic_DNA"/>
</dbReference>
<protein>
    <submittedName>
        <fullName evidence="3">Uncharacterized protein</fullName>
    </submittedName>
</protein>
<comment type="caution">
    <text evidence="3">The sequence shown here is derived from an EMBL/GenBank/DDBJ whole genome shotgun (WGS) entry which is preliminary data.</text>
</comment>
<proteinExistence type="predicted"/>
<organism evidence="3">
    <name type="scientific">Salmonella enterica subsp. salamae serovar 58:d:z6</name>
    <dbReference type="NCBI Taxonomy" id="41517"/>
    <lineage>
        <taxon>Bacteria</taxon>
        <taxon>Pseudomonadati</taxon>
        <taxon>Pseudomonadota</taxon>
        <taxon>Gammaproteobacteria</taxon>
        <taxon>Enterobacterales</taxon>
        <taxon>Enterobacteriaceae</taxon>
        <taxon>Salmonella</taxon>
    </lineage>
</organism>